<feature type="transmembrane region" description="Helical" evidence="1">
    <location>
        <begin position="648"/>
        <end position="667"/>
    </location>
</feature>
<evidence type="ECO:0000313" key="3">
    <source>
        <dbReference type="EMBL" id="MCX7569746.1"/>
    </source>
</evidence>
<keyword evidence="1" id="KW-0812">Transmembrane</keyword>
<dbReference type="Gene3D" id="3.40.720.10">
    <property type="entry name" value="Alkaline Phosphatase, subunit A"/>
    <property type="match status" value="1"/>
</dbReference>
<feature type="transmembrane region" description="Helical" evidence="1">
    <location>
        <begin position="687"/>
        <end position="714"/>
    </location>
</feature>
<feature type="transmembrane region" description="Helical" evidence="1">
    <location>
        <begin position="437"/>
        <end position="456"/>
    </location>
</feature>
<protein>
    <recommendedName>
        <fullName evidence="5">Metalloenzyme domain-containing protein</fullName>
    </recommendedName>
</protein>
<dbReference type="EMBL" id="JAPMLT010000003">
    <property type="protein sequence ID" value="MCX7569746.1"/>
    <property type="molecule type" value="Genomic_DNA"/>
</dbReference>
<feature type="transmembrane region" description="Helical" evidence="1">
    <location>
        <begin position="505"/>
        <end position="522"/>
    </location>
</feature>
<name>A0ABT3WYM9_9BACL</name>
<feature type="signal peptide" evidence="2">
    <location>
        <begin position="1"/>
        <end position="24"/>
    </location>
</feature>
<keyword evidence="4" id="KW-1185">Reference proteome</keyword>
<feature type="transmembrane region" description="Helical" evidence="1">
    <location>
        <begin position="383"/>
        <end position="401"/>
    </location>
</feature>
<dbReference type="SUPFAM" id="SSF53649">
    <property type="entry name" value="Alkaline phosphatase-like"/>
    <property type="match status" value="1"/>
</dbReference>
<reference evidence="3 4" key="1">
    <citation type="submission" date="2022-11" db="EMBL/GenBank/DDBJ databases">
        <title>Study of microbial diversity in lake waters.</title>
        <authorList>
            <person name="Zhang J."/>
        </authorList>
    </citation>
    <scope>NUCLEOTIDE SEQUENCE [LARGE SCALE GENOMIC DNA]</scope>
    <source>
        <strain evidence="3 4">DT12</strain>
    </source>
</reference>
<feature type="transmembrane region" description="Helical" evidence="1">
    <location>
        <begin position="413"/>
        <end position="431"/>
    </location>
</feature>
<proteinExistence type="predicted"/>
<evidence type="ECO:0000313" key="4">
    <source>
        <dbReference type="Proteomes" id="UP001208017"/>
    </source>
</evidence>
<accession>A0ABT3WYM9</accession>
<gene>
    <name evidence="3" type="ORF">OS242_07195</name>
</gene>
<dbReference type="InterPro" id="IPR017850">
    <property type="entry name" value="Alkaline_phosphatase_core_sf"/>
</dbReference>
<dbReference type="RefSeq" id="WP_267150999.1">
    <property type="nucleotide sequence ID" value="NZ_JAPMLT010000003.1"/>
</dbReference>
<organism evidence="3 4">
    <name type="scientific">Tumebacillus lacus</name>
    <dbReference type="NCBI Taxonomy" id="2995335"/>
    <lineage>
        <taxon>Bacteria</taxon>
        <taxon>Bacillati</taxon>
        <taxon>Bacillota</taxon>
        <taxon>Bacilli</taxon>
        <taxon>Bacillales</taxon>
        <taxon>Alicyclobacillaceae</taxon>
        <taxon>Tumebacillus</taxon>
    </lineage>
</organism>
<feature type="transmembrane region" description="Helical" evidence="1">
    <location>
        <begin position="584"/>
        <end position="604"/>
    </location>
</feature>
<feature type="transmembrane region" description="Helical" evidence="1">
    <location>
        <begin position="463"/>
        <end position="485"/>
    </location>
</feature>
<comment type="caution">
    <text evidence="3">The sequence shown here is derived from an EMBL/GenBank/DDBJ whole genome shotgun (WGS) entry which is preliminary data.</text>
</comment>
<sequence>MRRLGWVLLVMLLSCSLLSSPVQAESSKRAVLLLIDGLRLDVISQETTPHLWQMQQSGASGVINQIERNPKNAINSLLTINTGARAIVSQPVYAAAYGTGERVKTDGAASTTGRDLYLRHTGREPQGTVVFPALPHIAAQLDQARFHADAGALGDAVHRAGGRTAALGNSDLGDEIHRPAALLAMDGDGAVDIGNLQAGTHPSAMHPYGLHTDVDQLYRSYQQIRSQASLIVIDSGDLARLHRTYGRMTDSKRQQAELAALQQADRLVGKLLPEIGPDHLMLVVSPDKHPDPAAPPLTPVLLAGGSYSGGGLLSSPTTKRTGLVAQYDLAPTLAQFFSGEAAASRFQGQAMQAISASDPHQFLTALVDRLIVPSQSRHMLVRYWLDIWIGLAAVLLAASLWRRAEWFRTAGPFLEVMMIFPLAWLLVPLLGPRSVTATTGYSLTGTLAIFLLLRLVRDPLQRLGWLAGVTAFTLMIDLLLGAPLLKQSLFSYDPIAGARYYGIGNEYMGVLLGAVLLALNAWQGRISARWQRAVALFLFAAVIWLFAAPTLGTNAGGAMAAAVGCAYWLLHSACSRVPSVRQCLILGGGMLTVLLLVLAGMLVWNGAVPSGQQTHIGRVAEQLVHGEFTAVGQVILRKVELNLHLLRVSAWGKLFLLFAALTLLVLWRPQRLPGESGTFVTENTKRLWAAALAAFLFNDSGVVAAALILLYAAVPLALFAGQASGHTTHEHAPSRLGR</sequence>
<feature type="transmembrane region" description="Helical" evidence="1">
    <location>
        <begin position="534"/>
        <end position="552"/>
    </location>
</feature>
<dbReference type="Proteomes" id="UP001208017">
    <property type="component" value="Unassembled WGS sequence"/>
</dbReference>
<keyword evidence="1" id="KW-1133">Transmembrane helix</keyword>
<keyword evidence="1" id="KW-0472">Membrane</keyword>
<evidence type="ECO:0000256" key="1">
    <source>
        <dbReference type="SAM" id="Phobius"/>
    </source>
</evidence>
<evidence type="ECO:0000256" key="2">
    <source>
        <dbReference type="SAM" id="SignalP"/>
    </source>
</evidence>
<evidence type="ECO:0008006" key="5">
    <source>
        <dbReference type="Google" id="ProtNLM"/>
    </source>
</evidence>
<keyword evidence="2" id="KW-0732">Signal</keyword>
<feature type="chain" id="PRO_5046389401" description="Metalloenzyme domain-containing protein" evidence="2">
    <location>
        <begin position="25"/>
        <end position="738"/>
    </location>
</feature>
<dbReference type="PROSITE" id="PS51257">
    <property type="entry name" value="PROKAR_LIPOPROTEIN"/>
    <property type="match status" value="1"/>
</dbReference>
<feature type="transmembrane region" description="Helical" evidence="1">
    <location>
        <begin position="558"/>
        <end position="577"/>
    </location>
</feature>